<dbReference type="Gramene" id="MELO3C021765.2.1">
    <property type="protein sequence ID" value="MELO3C021765.2.1"/>
    <property type="gene ID" value="MELO3C021765.2"/>
</dbReference>
<proteinExistence type="predicted"/>
<organism evidence="1">
    <name type="scientific">Cucumis melo</name>
    <name type="common">Muskmelon</name>
    <dbReference type="NCBI Taxonomy" id="3656"/>
    <lineage>
        <taxon>Eukaryota</taxon>
        <taxon>Viridiplantae</taxon>
        <taxon>Streptophyta</taxon>
        <taxon>Embryophyta</taxon>
        <taxon>Tracheophyta</taxon>
        <taxon>Spermatophyta</taxon>
        <taxon>Magnoliopsida</taxon>
        <taxon>eudicotyledons</taxon>
        <taxon>Gunneridae</taxon>
        <taxon>Pentapetalae</taxon>
        <taxon>rosids</taxon>
        <taxon>fabids</taxon>
        <taxon>Cucurbitales</taxon>
        <taxon>Cucurbitaceae</taxon>
        <taxon>Benincaseae</taxon>
        <taxon>Cucumis</taxon>
    </lineage>
</organism>
<evidence type="ECO:0000313" key="1">
    <source>
        <dbReference type="EnsemblPlants" id="MELO3C021765.2.1"/>
    </source>
</evidence>
<dbReference type="AlphaFoldDB" id="A0A9I9DP09"/>
<accession>A0A9I9DP09</accession>
<reference evidence="1" key="1">
    <citation type="submission" date="2023-03" db="UniProtKB">
        <authorList>
            <consortium name="EnsemblPlants"/>
        </authorList>
    </citation>
    <scope>IDENTIFICATION</scope>
</reference>
<sequence length="110" mass="12852">MPRSLFRSESSCVLFGAHTRLENAAPQNRMISRNKSLRRRFHSKTYEVFFYDTKNSFSENSVNAKSMPAKMRLRYKYSHDFSMSQHFQFRGMLCWKAGNANIESPGEGNL</sequence>
<dbReference type="EnsemblPlants" id="MELO3C021765.2.1">
    <property type="protein sequence ID" value="MELO3C021765.2.1"/>
    <property type="gene ID" value="MELO3C021765.2"/>
</dbReference>
<protein>
    <submittedName>
        <fullName evidence="1">Uncharacterized protein</fullName>
    </submittedName>
</protein>
<name>A0A9I9DP09_CUCME</name>